<evidence type="ECO:0008006" key="4">
    <source>
        <dbReference type="Google" id="ProtNLM"/>
    </source>
</evidence>
<name>A0A504YT98_FASGI</name>
<comment type="caution">
    <text evidence="2">The sequence shown here is derived from an EMBL/GenBank/DDBJ whole genome shotgun (WGS) entry which is preliminary data.</text>
</comment>
<dbReference type="OrthoDB" id="6268792at2759"/>
<protein>
    <recommendedName>
        <fullName evidence="4">Desmoplakin SH3 domain-containing protein</fullName>
    </recommendedName>
</protein>
<feature type="region of interest" description="Disordered" evidence="1">
    <location>
        <begin position="156"/>
        <end position="192"/>
    </location>
</feature>
<keyword evidence="3" id="KW-1185">Reference proteome</keyword>
<sequence length="409" mass="47177">MRFEVDLCWDNVQKYAELSNIHLKNAAEYHCFYYHTKQLHSKICRVSDQVDAMFDRDNWEGCDGTPIEARHLANVLRSTLIQFEQFARESERLSSQAHMIVPIYMRTQPLLDEVDGIMLCDYDMGDFKFRAGDRIVIMSNRVPVTTVYASEYSSEGISSGTDIHADRTRSGETNSGSTETVEIIDTSSPPPLTSANAHRPYSIFDSSSDPSGFTENGTVVSHYWRVRGINETAIRVVPSVCVWITSPAVDAINTADKLKEEFLVNWNDTIDRLLQVVCNFMRQFLNRIIDSDGISVADEAALQRLFTLLDESYPRYPSGIYNTEIATLLDTVNELRRETRRGERQSNPIFTLKRTEIQQYINVIEVLQMHMHKSRKFETHYNSLMEWHETQQRIVQEAHRMMYAVDTIQ</sequence>
<proteinExistence type="predicted"/>
<dbReference type="EMBL" id="SUNJ01008719">
    <property type="protein sequence ID" value="TPP61008.1"/>
    <property type="molecule type" value="Genomic_DNA"/>
</dbReference>
<dbReference type="AlphaFoldDB" id="A0A504YT98"/>
<evidence type="ECO:0000256" key="1">
    <source>
        <dbReference type="SAM" id="MobiDB-lite"/>
    </source>
</evidence>
<reference evidence="2 3" key="1">
    <citation type="submission" date="2019-04" db="EMBL/GenBank/DDBJ databases">
        <title>Annotation for the trematode Fasciola gigantica.</title>
        <authorList>
            <person name="Choi Y.-J."/>
        </authorList>
    </citation>
    <scope>NUCLEOTIDE SEQUENCE [LARGE SCALE GENOMIC DNA]</scope>
    <source>
        <strain evidence="2">Uganda_cow_1</strain>
    </source>
</reference>
<gene>
    <name evidence="2" type="ORF">FGIG_04245</name>
</gene>
<dbReference type="STRING" id="46835.A0A504YT98"/>
<feature type="compositionally biased region" description="Polar residues" evidence="1">
    <location>
        <begin position="171"/>
        <end position="180"/>
    </location>
</feature>
<evidence type="ECO:0000313" key="3">
    <source>
        <dbReference type="Proteomes" id="UP000316759"/>
    </source>
</evidence>
<organism evidence="2 3">
    <name type="scientific">Fasciola gigantica</name>
    <name type="common">Giant liver fluke</name>
    <dbReference type="NCBI Taxonomy" id="46835"/>
    <lineage>
        <taxon>Eukaryota</taxon>
        <taxon>Metazoa</taxon>
        <taxon>Spiralia</taxon>
        <taxon>Lophotrochozoa</taxon>
        <taxon>Platyhelminthes</taxon>
        <taxon>Trematoda</taxon>
        <taxon>Digenea</taxon>
        <taxon>Plagiorchiida</taxon>
        <taxon>Echinostomata</taxon>
        <taxon>Echinostomatoidea</taxon>
        <taxon>Fasciolidae</taxon>
        <taxon>Fasciola</taxon>
    </lineage>
</organism>
<dbReference type="Proteomes" id="UP000316759">
    <property type="component" value="Unassembled WGS sequence"/>
</dbReference>
<accession>A0A504YT98</accession>
<evidence type="ECO:0000313" key="2">
    <source>
        <dbReference type="EMBL" id="TPP61008.1"/>
    </source>
</evidence>